<evidence type="ECO:0000313" key="2">
    <source>
        <dbReference type="Proteomes" id="UP000024376"/>
    </source>
</evidence>
<protein>
    <submittedName>
        <fullName evidence="1">Uncharacterized protein</fullName>
    </submittedName>
</protein>
<accession>A0A024SIA5</accession>
<evidence type="ECO:0000313" key="1">
    <source>
        <dbReference type="EMBL" id="ETS05476.1"/>
    </source>
</evidence>
<proteinExistence type="predicted"/>
<name>A0A024SIA5_HYPJR</name>
<reference evidence="2" key="1">
    <citation type="journal article" date="2013" name="Ind. Biotechnol.">
        <title>Comparative genomics analysis of Trichoderma reesei strains.</title>
        <authorList>
            <person name="Koike H."/>
            <person name="Aerts A."/>
            <person name="LaButti K."/>
            <person name="Grigoriev I.V."/>
            <person name="Baker S.E."/>
        </authorList>
    </citation>
    <scope>NUCLEOTIDE SEQUENCE [LARGE SCALE GENOMIC DNA]</scope>
    <source>
        <strain evidence="2">ATCC 56765 / BCRC 32924 / NRRL 11460 / Rut C-30</strain>
    </source>
</reference>
<dbReference type="Proteomes" id="UP000024376">
    <property type="component" value="Unassembled WGS sequence"/>
</dbReference>
<dbReference type="KEGG" id="trr:M419DRAFT_5798"/>
<dbReference type="AlphaFoldDB" id="A0A024SIA5"/>
<dbReference type="EMBL" id="KI911140">
    <property type="protein sequence ID" value="ETS05476.1"/>
    <property type="molecule type" value="Genomic_DNA"/>
</dbReference>
<gene>
    <name evidence="1" type="ORF">M419DRAFT_5798</name>
</gene>
<dbReference type="HOGENOM" id="CLU_2724019_0_0_1"/>
<sequence>MVGCGVLGKDAEVSGLVSVNLESLEDENEDEVKMLLAGHHTCVDSFSSRPKICADKPHVAAQHDVISNKQPP</sequence>
<organism evidence="1 2">
    <name type="scientific">Hypocrea jecorina (strain ATCC 56765 / BCRC 32924 / NRRL 11460 / Rut C-30)</name>
    <name type="common">Trichoderma reesei</name>
    <dbReference type="NCBI Taxonomy" id="1344414"/>
    <lineage>
        <taxon>Eukaryota</taxon>
        <taxon>Fungi</taxon>
        <taxon>Dikarya</taxon>
        <taxon>Ascomycota</taxon>
        <taxon>Pezizomycotina</taxon>
        <taxon>Sordariomycetes</taxon>
        <taxon>Hypocreomycetidae</taxon>
        <taxon>Hypocreales</taxon>
        <taxon>Hypocreaceae</taxon>
        <taxon>Trichoderma</taxon>
    </lineage>
</organism>